<dbReference type="InterPro" id="IPR028051">
    <property type="entry name" value="CheX-like_dom"/>
</dbReference>
<dbReference type="EMBL" id="FRAJ01000005">
    <property type="protein sequence ID" value="SHJ86448.1"/>
    <property type="molecule type" value="Genomic_DNA"/>
</dbReference>
<dbReference type="AlphaFoldDB" id="A0A1M6MSG9"/>
<evidence type="ECO:0000256" key="1">
    <source>
        <dbReference type="ARBA" id="ARBA00022500"/>
    </source>
</evidence>
<feature type="domain" description="Chemotaxis phosphatase CheX-like" evidence="2">
    <location>
        <begin position="43"/>
        <end position="138"/>
    </location>
</feature>
<dbReference type="GO" id="GO:0006935">
    <property type="term" value="P:chemotaxis"/>
    <property type="evidence" value="ECO:0007669"/>
    <property type="project" value="UniProtKB-KW"/>
</dbReference>
<sequence length="153" mass="16590">MKAEHVNPFIKASKEVITQMTNIEFKVGKPFLKKSPFNAKSVLILIGITGDLKGQAIIDIDKSTALKIVSGMMGGMPVAELDEIARSALSELGNMIMGNSATLLYNQGIKIDITPPSLMMGQSMSISTDHMQNICVPLEADNDRVEINIVVKE</sequence>
<dbReference type="STRING" id="1121266.SAMN02745883_00619"/>
<dbReference type="RefSeq" id="WP_072965923.1">
    <property type="nucleotide sequence ID" value="NZ_FRAJ01000005.1"/>
</dbReference>
<dbReference type="Gene3D" id="3.40.1550.10">
    <property type="entry name" value="CheC-like"/>
    <property type="match status" value="1"/>
</dbReference>
<evidence type="ECO:0000313" key="3">
    <source>
        <dbReference type="EMBL" id="SHJ86448.1"/>
    </source>
</evidence>
<reference evidence="3 4" key="1">
    <citation type="submission" date="2016-11" db="EMBL/GenBank/DDBJ databases">
        <authorList>
            <person name="Jaros S."/>
            <person name="Januszkiewicz K."/>
            <person name="Wedrychowicz H."/>
        </authorList>
    </citation>
    <scope>NUCLEOTIDE SEQUENCE [LARGE SCALE GENOMIC DNA]</scope>
    <source>
        <strain evidence="3 4">DSM 14501</strain>
    </source>
</reference>
<proteinExistence type="predicted"/>
<accession>A0A1M6MSG9</accession>
<dbReference type="CDD" id="cd17906">
    <property type="entry name" value="CheX"/>
    <property type="match status" value="1"/>
</dbReference>
<organism evidence="3 4">
    <name type="scientific">Caminicella sporogenes DSM 14501</name>
    <dbReference type="NCBI Taxonomy" id="1121266"/>
    <lineage>
        <taxon>Bacteria</taxon>
        <taxon>Bacillati</taxon>
        <taxon>Bacillota</taxon>
        <taxon>Clostridia</taxon>
        <taxon>Peptostreptococcales</taxon>
        <taxon>Caminicellaceae</taxon>
        <taxon>Caminicella</taxon>
    </lineage>
</organism>
<dbReference type="InterPro" id="IPR028976">
    <property type="entry name" value="CheC-like_sf"/>
</dbReference>
<evidence type="ECO:0000313" key="4">
    <source>
        <dbReference type="Proteomes" id="UP000184082"/>
    </source>
</evidence>
<keyword evidence="1" id="KW-0145">Chemotaxis</keyword>
<dbReference type="PANTHER" id="PTHR39452:SF1">
    <property type="entry name" value="CHEY-P PHOSPHATASE CHEX"/>
    <property type="match status" value="1"/>
</dbReference>
<dbReference type="Proteomes" id="UP000184082">
    <property type="component" value="Unassembled WGS sequence"/>
</dbReference>
<evidence type="ECO:0000259" key="2">
    <source>
        <dbReference type="Pfam" id="PF13690"/>
    </source>
</evidence>
<name>A0A1M6MSG9_9FIRM</name>
<keyword evidence="4" id="KW-1185">Reference proteome</keyword>
<dbReference type="SUPFAM" id="SSF103039">
    <property type="entry name" value="CheC-like"/>
    <property type="match status" value="1"/>
</dbReference>
<dbReference type="InterPro" id="IPR038756">
    <property type="entry name" value="CheX-like"/>
</dbReference>
<protein>
    <submittedName>
        <fullName evidence="3">Chemotaxis protein CheX</fullName>
    </submittedName>
</protein>
<dbReference type="PANTHER" id="PTHR39452">
    <property type="entry name" value="CHEY-P PHOSPHATASE CHEX"/>
    <property type="match status" value="1"/>
</dbReference>
<gene>
    <name evidence="3" type="ORF">SAMN02745883_00619</name>
</gene>
<dbReference type="Pfam" id="PF13690">
    <property type="entry name" value="CheX"/>
    <property type="match status" value="1"/>
</dbReference>